<dbReference type="PANTHER" id="PTHR12755">
    <property type="entry name" value="CLEAVAGE/POLYADENYLATION FACTOR IA SUBUNIT CLP1P"/>
    <property type="match status" value="1"/>
</dbReference>
<comment type="caution">
    <text evidence="8">Lacks conserved residue(s) required for the propagation of feature annotation.</text>
</comment>
<evidence type="ECO:0000256" key="8">
    <source>
        <dbReference type="HAMAP-Rule" id="MF_03035"/>
    </source>
</evidence>
<evidence type="ECO:0000256" key="5">
    <source>
        <dbReference type="ARBA" id="ARBA00022741"/>
    </source>
</evidence>
<protein>
    <recommendedName>
        <fullName evidence="3">Polynucleotide 5'-hydroxyl-kinase GRC3</fullName>
    </recommendedName>
    <alternativeName>
        <fullName evidence="2">Polynucleotide 5'-hydroxyl-kinase grc3</fullName>
    </alternativeName>
</protein>
<dbReference type="SUPFAM" id="SSF52540">
    <property type="entry name" value="P-loop containing nucleoside triphosphate hydrolases"/>
    <property type="match status" value="1"/>
</dbReference>
<evidence type="ECO:0000259" key="11">
    <source>
        <dbReference type="Pfam" id="PF16575"/>
    </source>
</evidence>
<evidence type="ECO:0000313" key="12">
    <source>
        <dbReference type="EMBL" id="AMD21148.1"/>
    </source>
</evidence>
<dbReference type="InterPro" id="IPR032319">
    <property type="entry name" value="CLP1_P"/>
</dbReference>
<keyword evidence="7 8" id="KW-0539">Nucleus</keyword>
<dbReference type="InterPro" id="IPR010655">
    <property type="entry name" value="Clp1_C"/>
</dbReference>
<dbReference type="GO" id="GO:0031124">
    <property type="term" value="P:mRNA 3'-end processing"/>
    <property type="evidence" value="ECO:0007669"/>
    <property type="project" value="UniProtKB-UniRule"/>
</dbReference>
<comment type="subcellular location">
    <subcellularLocation>
        <location evidence="1 8">Nucleus</location>
    </subcellularLocation>
</comment>
<gene>
    <name evidence="8" type="primary">CLP1</name>
    <name evidence="12" type="ORF">AW171_hschr53081</name>
</gene>
<evidence type="ECO:0000256" key="1">
    <source>
        <dbReference type="ARBA" id="ARBA00004123"/>
    </source>
</evidence>
<feature type="domain" description="Clp1 P-loop" evidence="11">
    <location>
        <begin position="128"/>
        <end position="330"/>
    </location>
</feature>
<feature type="domain" description="Clp1 C-terminal" evidence="9">
    <location>
        <begin position="336"/>
        <end position="445"/>
    </location>
</feature>
<evidence type="ECO:0000256" key="3">
    <source>
        <dbReference type="ARBA" id="ARBA00019824"/>
    </source>
</evidence>
<evidence type="ECO:0000256" key="6">
    <source>
        <dbReference type="ARBA" id="ARBA00022840"/>
    </source>
</evidence>
<dbReference type="PANTHER" id="PTHR12755:SF6">
    <property type="entry name" value="POLYRIBONUCLEOTIDE 5'-HYDROXYL-KINASE CLP1"/>
    <property type="match status" value="1"/>
</dbReference>
<dbReference type="Pfam" id="PF16573">
    <property type="entry name" value="CLP1_N"/>
    <property type="match status" value="1"/>
</dbReference>
<dbReference type="RefSeq" id="XP_017988144.1">
    <property type="nucleotide sequence ID" value="XM_018132575.1"/>
</dbReference>
<dbReference type="HAMAP" id="MF_03035">
    <property type="entry name" value="Clp1"/>
    <property type="match status" value="1"/>
</dbReference>
<evidence type="ECO:0000256" key="4">
    <source>
        <dbReference type="ARBA" id="ARBA00022664"/>
    </source>
</evidence>
<evidence type="ECO:0000256" key="7">
    <source>
        <dbReference type="ARBA" id="ARBA00023242"/>
    </source>
</evidence>
<dbReference type="GO" id="GO:0006388">
    <property type="term" value="P:tRNA splicing, via endonucleolytic cleavage and ligation"/>
    <property type="evidence" value="ECO:0007669"/>
    <property type="project" value="TreeGrafter"/>
</dbReference>
<dbReference type="GO" id="GO:0051731">
    <property type="term" value="F:polynucleotide 5'-hydroxyl-kinase activity"/>
    <property type="evidence" value="ECO:0007669"/>
    <property type="project" value="InterPro"/>
</dbReference>
<comment type="similarity">
    <text evidence="8">Belongs to the Clp1 family. Clp1 subfamily.</text>
</comment>
<dbReference type="Gene3D" id="2.40.30.330">
    <property type="entry name" value="Pre-mRNA cleavage complex subunit Clp1, C-terminal domain"/>
    <property type="match status" value="1"/>
</dbReference>
<name>A0A109UZ90_9SACH</name>
<comment type="function">
    <text evidence="8">Required for endonucleolytic cleavage during polyadenylation-dependent pre-mRNA 3'-end formation.</text>
</comment>
<dbReference type="InterPro" id="IPR045116">
    <property type="entry name" value="Clp1/Grc3"/>
</dbReference>
<keyword evidence="6 8" id="KW-0067">ATP-binding</keyword>
<accession>A0A109UZ90</accession>
<evidence type="ECO:0000313" key="13">
    <source>
        <dbReference type="Proteomes" id="UP000243052"/>
    </source>
</evidence>
<evidence type="ECO:0000256" key="2">
    <source>
        <dbReference type="ARBA" id="ARBA00018706"/>
    </source>
</evidence>
<dbReference type="AlphaFoldDB" id="A0A109UZ90"/>
<dbReference type="InterPro" id="IPR038239">
    <property type="entry name" value="Clp1_N_sf"/>
</dbReference>
<evidence type="ECO:0000259" key="9">
    <source>
        <dbReference type="Pfam" id="PF06807"/>
    </source>
</evidence>
<organism evidence="12 13">
    <name type="scientific">Eremothecium sinecaudum</name>
    <dbReference type="NCBI Taxonomy" id="45286"/>
    <lineage>
        <taxon>Eukaryota</taxon>
        <taxon>Fungi</taxon>
        <taxon>Dikarya</taxon>
        <taxon>Ascomycota</taxon>
        <taxon>Saccharomycotina</taxon>
        <taxon>Saccharomycetes</taxon>
        <taxon>Saccharomycetales</taxon>
        <taxon>Saccharomycetaceae</taxon>
        <taxon>Eremothecium</taxon>
    </lineage>
</organism>
<dbReference type="OrthoDB" id="258143at2759"/>
<dbReference type="InterPro" id="IPR027417">
    <property type="entry name" value="P-loop_NTPase"/>
</dbReference>
<feature type="binding site" evidence="8">
    <location>
        <begin position="131"/>
        <end position="136"/>
    </location>
    <ligand>
        <name>ATP</name>
        <dbReference type="ChEBI" id="CHEBI:30616"/>
    </ligand>
</feature>
<feature type="domain" description="Clp1 N-terminal" evidence="10">
    <location>
        <begin position="28"/>
        <end position="117"/>
    </location>
</feature>
<dbReference type="GeneID" id="28724424"/>
<comment type="subunit">
    <text evidence="8">Component of a pre-mRNA cleavage factor complex. Interacts directly with PCF11.</text>
</comment>
<sequence>MASLPPMQESLQPLEFDTPILEAKIAVLPPKREWRVKVPGEAKLTVKILYGIAEVFGTELTNDVEYTFQSANIAIYSVEHVKIEWKCAEALEPTISSETSMPYIYYLHFALEKMRLSSFDGPRMLIVGESSSGKTTLAKTLSAYALKGKPYTPLYINLNPQEGIFAPPSCITATPISYLLEVESTMWGQSMTTGATALHSKQPMVKSFGLEQIAENRELYLEAMNQLSKAVEGRLRNDPLVRRSGIIVDTPPLSHLDDSYTELKAAISKFNIDIMVVCCPDDSLAIKLGEVFQSLVRIIIRIPTSPGVVKIDDVARRSFQRSQIREYFYGNKNTVLSPYTIGVDLMDVVVWKPKSTLELGDAGAKTSMTELERVEVNASNLQHAIVSITYAPRKSTPEEVLKSGVLGIALVTEVNETKRKMRILLPVPGRLPDKAMILTAYRYLE</sequence>
<dbReference type="STRING" id="45286.A0A109UZ90"/>
<keyword evidence="5 8" id="KW-0547">Nucleotide-binding</keyword>
<dbReference type="Gene3D" id="2.60.120.1030">
    <property type="entry name" value="Clp1, DNA binding domain"/>
    <property type="match status" value="1"/>
</dbReference>
<dbReference type="Gene3D" id="3.40.50.300">
    <property type="entry name" value="P-loop containing nucleotide triphosphate hydrolases"/>
    <property type="match status" value="1"/>
</dbReference>
<dbReference type="EMBL" id="CP014245">
    <property type="protein sequence ID" value="AMD21148.1"/>
    <property type="molecule type" value="Genomic_DNA"/>
</dbReference>
<dbReference type="GO" id="GO:0005524">
    <property type="term" value="F:ATP binding"/>
    <property type="evidence" value="ECO:0007669"/>
    <property type="project" value="UniProtKB-UniRule"/>
</dbReference>
<keyword evidence="13" id="KW-1185">Reference proteome</keyword>
<feature type="binding site" evidence="8">
    <location>
        <position position="33"/>
    </location>
    <ligand>
        <name>ATP</name>
        <dbReference type="ChEBI" id="CHEBI:30616"/>
    </ligand>
</feature>
<dbReference type="Pfam" id="PF16575">
    <property type="entry name" value="CLP1_P"/>
    <property type="match status" value="1"/>
</dbReference>
<dbReference type="InterPro" id="IPR028606">
    <property type="entry name" value="Clp1"/>
</dbReference>
<dbReference type="Pfam" id="PF06807">
    <property type="entry name" value="Clp1"/>
    <property type="match status" value="1"/>
</dbReference>
<proteinExistence type="inferred from homology"/>
<evidence type="ECO:0000259" key="10">
    <source>
        <dbReference type="Pfam" id="PF16573"/>
    </source>
</evidence>
<dbReference type="Proteomes" id="UP000243052">
    <property type="component" value="Chromosome v"/>
</dbReference>
<dbReference type="InterPro" id="IPR032324">
    <property type="entry name" value="Clp1_N"/>
</dbReference>
<dbReference type="InterPro" id="IPR038238">
    <property type="entry name" value="Clp1_C_sf"/>
</dbReference>
<keyword evidence="4 8" id="KW-0507">mRNA processing</keyword>
<dbReference type="GO" id="GO:0005849">
    <property type="term" value="C:mRNA cleavage factor complex"/>
    <property type="evidence" value="ECO:0007669"/>
    <property type="project" value="UniProtKB-UniRule"/>
</dbReference>
<reference evidence="12 13" key="1">
    <citation type="submission" date="2016-01" db="EMBL/GenBank/DDBJ databases">
        <title>Genome sequence of the yeast Holleya sinecauda.</title>
        <authorList>
            <person name="Dietrich F.S."/>
        </authorList>
    </citation>
    <scope>NUCLEOTIDE SEQUENCE [LARGE SCALE GENOMIC DNA]</scope>
    <source>
        <strain evidence="12 13">ATCC 58844</strain>
    </source>
</reference>